<evidence type="ECO:0000313" key="9">
    <source>
        <dbReference type="Proteomes" id="UP000282818"/>
    </source>
</evidence>
<dbReference type="Pfam" id="PF00848">
    <property type="entry name" value="Ring_hydroxyl_A"/>
    <property type="match status" value="1"/>
</dbReference>
<evidence type="ECO:0000259" key="7">
    <source>
        <dbReference type="PROSITE" id="PS51296"/>
    </source>
</evidence>
<evidence type="ECO:0000256" key="3">
    <source>
        <dbReference type="ARBA" id="ARBA00022723"/>
    </source>
</evidence>
<keyword evidence="2" id="KW-0001">2Fe-2S</keyword>
<dbReference type="InterPro" id="IPR036922">
    <property type="entry name" value="Rieske_2Fe-2S_sf"/>
</dbReference>
<dbReference type="GO" id="GO:0051537">
    <property type="term" value="F:2 iron, 2 sulfur cluster binding"/>
    <property type="evidence" value="ECO:0007669"/>
    <property type="project" value="UniProtKB-KW"/>
</dbReference>
<accession>A0A437Q4Q9</accession>
<keyword evidence="8" id="KW-0223">Dioxygenase</keyword>
<comment type="cofactor">
    <cofactor evidence="1">
        <name>Fe cation</name>
        <dbReference type="ChEBI" id="CHEBI:24875"/>
    </cofactor>
</comment>
<dbReference type="GO" id="GO:0005506">
    <property type="term" value="F:iron ion binding"/>
    <property type="evidence" value="ECO:0007669"/>
    <property type="project" value="InterPro"/>
</dbReference>
<organism evidence="8 9">
    <name type="scientific">Neptunomonas marina</name>
    <dbReference type="NCBI Taxonomy" id="1815562"/>
    <lineage>
        <taxon>Bacteria</taxon>
        <taxon>Pseudomonadati</taxon>
        <taxon>Pseudomonadota</taxon>
        <taxon>Gammaproteobacteria</taxon>
        <taxon>Oceanospirillales</taxon>
        <taxon>Oceanospirillaceae</taxon>
        <taxon>Neptunomonas</taxon>
    </lineage>
</organism>
<reference evidence="8 9" key="1">
    <citation type="submission" date="2019-01" db="EMBL/GenBank/DDBJ databases">
        <authorList>
            <person name="Chen W.-M."/>
        </authorList>
    </citation>
    <scope>NUCLEOTIDE SEQUENCE [LARGE SCALE GENOMIC DNA]</scope>
    <source>
        <strain evidence="8 9">HPM-16</strain>
    </source>
</reference>
<evidence type="ECO:0000256" key="5">
    <source>
        <dbReference type="ARBA" id="ARBA00023004"/>
    </source>
</evidence>
<dbReference type="Proteomes" id="UP000282818">
    <property type="component" value="Unassembled WGS sequence"/>
</dbReference>
<dbReference type="InterPro" id="IPR015879">
    <property type="entry name" value="Ring_hydroxy_dOase_asu_C_dom"/>
</dbReference>
<dbReference type="PRINTS" id="PR00090">
    <property type="entry name" value="RNGDIOXGNASE"/>
</dbReference>
<sequence>MIHLCFINSEWFSMSDLIELYEERAKQPMETALSLPFAVYRDEAIAALEAQKIFHQQWVFVCAVDLLKEVGSYYAFTLAGESIAVVHGKDGHIRAMSNNCSHRGTPLLETGFGRIERNIVCPYHAWTYADDGALKGAPFDNGCVNKHLHALPKYALTEWMGLLFINLSDAPEDLAANFNRINPYLANYPLDQFKHAYVGVSERWNSNWKLAVENGIESYHLFMVHRETLEVNTPSKKAYYVAGGADWSITGGEIVTPRGALAQLFSGSLPECANHYLLIYLPPGFIGILTYESFDWIAITPDGAEHCLVQSGGLTAHKISTEDVAKDSFTNAFLSEDKAICERVQAGMGSTHHSGGKLLEVERIVVDFHQYLAKCLFNHSAAAIHETDAAQLFRGELAE</sequence>
<dbReference type="CDD" id="cd03469">
    <property type="entry name" value="Rieske_RO_Alpha_N"/>
    <property type="match status" value="1"/>
</dbReference>
<dbReference type="SUPFAM" id="SSF50022">
    <property type="entry name" value="ISP domain"/>
    <property type="match status" value="1"/>
</dbReference>
<evidence type="ECO:0000256" key="1">
    <source>
        <dbReference type="ARBA" id="ARBA00001962"/>
    </source>
</evidence>
<dbReference type="PROSITE" id="PS51296">
    <property type="entry name" value="RIESKE"/>
    <property type="match status" value="1"/>
</dbReference>
<dbReference type="Gene3D" id="2.102.10.10">
    <property type="entry name" value="Rieske [2Fe-2S] iron-sulphur domain"/>
    <property type="match status" value="1"/>
</dbReference>
<dbReference type="InterPro" id="IPR001663">
    <property type="entry name" value="Rng_hydr_dOase-A"/>
</dbReference>
<dbReference type="PANTHER" id="PTHR43756">
    <property type="entry name" value="CHOLINE MONOOXYGENASE, CHLOROPLASTIC"/>
    <property type="match status" value="1"/>
</dbReference>
<evidence type="ECO:0000256" key="4">
    <source>
        <dbReference type="ARBA" id="ARBA00023002"/>
    </source>
</evidence>
<keyword evidence="3" id="KW-0479">Metal-binding</keyword>
<dbReference type="SUPFAM" id="SSF55961">
    <property type="entry name" value="Bet v1-like"/>
    <property type="match status" value="1"/>
</dbReference>
<dbReference type="PANTHER" id="PTHR43756:SF5">
    <property type="entry name" value="CHOLINE MONOOXYGENASE, CHLOROPLASTIC"/>
    <property type="match status" value="1"/>
</dbReference>
<evidence type="ECO:0000313" key="8">
    <source>
        <dbReference type="EMBL" id="RVU29469.1"/>
    </source>
</evidence>
<keyword evidence="5" id="KW-0408">Iron</keyword>
<keyword evidence="4" id="KW-0560">Oxidoreductase</keyword>
<protein>
    <submittedName>
        <fullName evidence="8">Aromatic ring-hydroxylating dioxygenase subunit alpha</fullName>
    </submittedName>
</protein>
<keyword evidence="6" id="KW-0411">Iron-sulfur</keyword>
<dbReference type="Pfam" id="PF00355">
    <property type="entry name" value="Rieske"/>
    <property type="match status" value="1"/>
</dbReference>
<dbReference type="GO" id="GO:0051213">
    <property type="term" value="F:dioxygenase activity"/>
    <property type="evidence" value="ECO:0007669"/>
    <property type="project" value="UniProtKB-KW"/>
</dbReference>
<gene>
    <name evidence="8" type="ORF">EOE65_16125</name>
</gene>
<keyword evidence="9" id="KW-1185">Reference proteome</keyword>
<dbReference type="EMBL" id="SACQ01000009">
    <property type="protein sequence ID" value="RVU29469.1"/>
    <property type="molecule type" value="Genomic_DNA"/>
</dbReference>
<comment type="caution">
    <text evidence="8">The sequence shown here is derived from an EMBL/GenBank/DDBJ whole genome shotgun (WGS) entry which is preliminary data.</text>
</comment>
<dbReference type="AlphaFoldDB" id="A0A437Q4Q9"/>
<evidence type="ECO:0000256" key="6">
    <source>
        <dbReference type="ARBA" id="ARBA00023014"/>
    </source>
</evidence>
<feature type="domain" description="Rieske" evidence="7">
    <location>
        <begin position="58"/>
        <end position="165"/>
    </location>
</feature>
<dbReference type="Gene3D" id="3.90.380.10">
    <property type="entry name" value="Naphthalene 1,2-dioxygenase Alpha Subunit, Chain A, domain 1"/>
    <property type="match status" value="2"/>
</dbReference>
<evidence type="ECO:0000256" key="2">
    <source>
        <dbReference type="ARBA" id="ARBA00022714"/>
    </source>
</evidence>
<proteinExistence type="predicted"/>
<dbReference type="InterPro" id="IPR017941">
    <property type="entry name" value="Rieske_2Fe-2S"/>
</dbReference>
<name>A0A437Q4Q9_9GAMM</name>